<dbReference type="CDD" id="cd13962">
    <property type="entry name" value="PT_UbiA_UBIAD1"/>
    <property type="match status" value="1"/>
</dbReference>
<dbReference type="STRING" id="46731.A0A3M6TQW8"/>
<keyword evidence="8 10" id="KW-1133">Transmembrane helix</keyword>
<evidence type="ECO:0000313" key="12">
    <source>
        <dbReference type="Proteomes" id="UP000275408"/>
    </source>
</evidence>
<evidence type="ECO:0000256" key="5">
    <source>
        <dbReference type="ARBA" id="ARBA00022602"/>
    </source>
</evidence>
<keyword evidence="12" id="KW-1185">Reference proteome</keyword>
<dbReference type="InterPro" id="IPR000537">
    <property type="entry name" value="UbiA_prenyltransferase"/>
</dbReference>
<dbReference type="InterPro" id="IPR026046">
    <property type="entry name" value="UBIAD1"/>
</dbReference>
<dbReference type="InterPro" id="IPR044878">
    <property type="entry name" value="UbiA_sf"/>
</dbReference>
<dbReference type="Gene3D" id="1.10.357.140">
    <property type="entry name" value="UbiA prenyltransferase"/>
    <property type="match status" value="1"/>
</dbReference>
<dbReference type="PANTHER" id="PTHR13929">
    <property type="entry name" value="1,4-DIHYDROXY-2-NAPHTHOATE OCTAPRENYLTRANSFERASE"/>
    <property type="match status" value="1"/>
</dbReference>
<proteinExistence type="inferred from homology"/>
<dbReference type="EMBL" id="RCHS01003146">
    <property type="protein sequence ID" value="RMX43721.1"/>
    <property type="molecule type" value="Genomic_DNA"/>
</dbReference>
<gene>
    <name evidence="11" type="ORF">pdam_00006396</name>
</gene>
<evidence type="ECO:0000256" key="7">
    <source>
        <dbReference type="ARBA" id="ARBA00022692"/>
    </source>
</evidence>
<feature type="transmembrane region" description="Helical" evidence="10">
    <location>
        <begin position="250"/>
        <end position="268"/>
    </location>
</feature>
<dbReference type="OrthoDB" id="203513at2759"/>
<reference evidence="11 12" key="1">
    <citation type="journal article" date="2018" name="Sci. Rep.">
        <title>Comparative analysis of the Pocillopora damicornis genome highlights role of immune system in coral evolution.</title>
        <authorList>
            <person name="Cunning R."/>
            <person name="Bay R.A."/>
            <person name="Gillette P."/>
            <person name="Baker A.C."/>
            <person name="Traylor-Knowles N."/>
        </authorList>
    </citation>
    <scope>NUCLEOTIDE SEQUENCE [LARGE SCALE GENOMIC DNA]</scope>
    <source>
        <strain evidence="11">RSMAS</strain>
        <tissue evidence="11">Whole animal</tissue>
    </source>
</reference>
<keyword evidence="5" id="KW-0637">Prenyltransferase</keyword>
<evidence type="ECO:0000256" key="10">
    <source>
        <dbReference type="SAM" id="Phobius"/>
    </source>
</evidence>
<feature type="transmembrane region" description="Helical" evidence="10">
    <location>
        <begin position="20"/>
        <end position="40"/>
    </location>
</feature>
<dbReference type="UniPathway" id="UPA00079"/>
<evidence type="ECO:0000256" key="9">
    <source>
        <dbReference type="ARBA" id="ARBA00023136"/>
    </source>
</evidence>
<keyword evidence="9 10" id="KW-0472">Membrane</keyword>
<dbReference type="OMA" id="INDYFEC"/>
<keyword evidence="6" id="KW-0808">Transferase</keyword>
<evidence type="ECO:0000256" key="4">
    <source>
        <dbReference type="ARBA" id="ARBA00022428"/>
    </source>
</evidence>
<evidence type="ECO:0000256" key="3">
    <source>
        <dbReference type="ARBA" id="ARBA00005985"/>
    </source>
</evidence>
<evidence type="ECO:0008006" key="13">
    <source>
        <dbReference type="Google" id="ProtNLM"/>
    </source>
</evidence>
<dbReference type="GO" id="GO:0004659">
    <property type="term" value="F:prenyltransferase activity"/>
    <property type="evidence" value="ECO:0007669"/>
    <property type="project" value="UniProtKB-KW"/>
</dbReference>
<keyword evidence="7 10" id="KW-0812">Transmembrane</keyword>
<feature type="transmembrane region" description="Helical" evidence="10">
    <location>
        <begin position="280"/>
        <end position="296"/>
    </location>
</feature>
<dbReference type="Proteomes" id="UP000275408">
    <property type="component" value="Unassembled WGS sequence"/>
</dbReference>
<comment type="pathway">
    <text evidence="2">Quinol/quinone metabolism; menaquinone biosynthesis.</text>
</comment>
<evidence type="ECO:0000256" key="8">
    <source>
        <dbReference type="ARBA" id="ARBA00022989"/>
    </source>
</evidence>
<evidence type="ECO:0000256" key="1">
    <source>
        <dbReference type="ARBA" id="ARBA00004141"/>
    </source>
</evidence>
<name>A0A3M6TQW8_POCDA</name>
<keyword evidence="4" id="KW-0474">Menaquinone biosynthesis</keyword>
<feature type="transmembrane region" description="Helical" evidence="10">
    <location>
        <begin position="52"/>
        <end position="72"/>
    </location>
</feature>
<comment type="subcellular location">
    <subcellularLocation>
        <location evidence="1">Membrane</location>
        <topology evidence="1">Multi-pass membrane protein</topology>
    </subcellularLocation>
</comment>
<dbReference type="Pfam" id="PF01040">
    <property type="entry name" value="UbiA"/>
    <property type="match status" value="1"/>
</dbReference>
<dbReference type="GO" id="GO:0042371">
    <property type="term" value="P:vitamin K biosynthetic process"/>
    <property type="evidence" value="ECO:0007669"/>
    <property type="project" value="TreeGrafter"/>
</dbReference>
<feature type="transmembrane region" description="Helical" evidence="10">
    <location>
        <begin position="149"/>
        <end position="172"/>
    </location>
</feature>
<organism evidence="11 12">
    <name type="scientific">Pocillopora damicornis</name>
    <name type="common">Cauliflower coral</name>
    <name type="synonym">Millepora damicornis</name>
    <dbReference type="NCBI Taxonomy" id="46731"/>
    <lineage>
        <taxon>Eukaryota</taxon>
        <taxon>Metazoa</taxon>
        <taxon>Cnidaria</taxon>
        <taxon>Anthozoa</taxon>
        <taxon>Hexacorallia</taxon>
        <taxon>Scleractinia</taxon>
        <taxon>Astrocoeniina</taxon>
        <taxon>Pocilloporidae</taxon>
        <taxon>Pocillopora</taxon>
    </lineage>
</organism>
<dbReference type="GO" id="GO:0005783">
    <property type="term" value="C:endoplasmic reticulum"/>
    <property type="evidence" value="ECO:0007669"/>
    <property type="project" value="TreeGrafter"/>
</dbReference>
<protein>
    <recommendedName>
        <fullName evidence="13">UbiA prenyltransferase domain-containing protein 1</fullName>
    </recommendedName>
</protein>
<dbReference type="PIRSF" id="PIRSF005355">
    <property type="entry name" value="UBIAD1"/>
    <property type="match status" value="1"/>
</dbReference>
<evidence type="ECO:0000256" key="2">
    <source>
        <dbReference type="ARBA" id="ARBA00004863"/>
    </source>
</evidence>
<dbReference type="AlphaFoldDB" id="A0A3M6TQW8"/>
<evidence type="ECO:0000313" key="11">
    <source>
        <dbReference type="EMBL" id="RMX43721.1"/>
    </source>
</evidence>
<evidence type="ECO:0000256" key="6">
    <source>
        <dbReference type="ARBA" id="ARBA00022679"/>
    </source>
</evidence>
<accession>A0A3M6TQW8</accession>
<feature type="transmembrane region" description="Helical" evidence="10">
    <location>
        <begin position="125"/>
        <end position="143"/>
    </location>
</feature>
<dbReference type="GO" id="GO:0009234">
    <property type="term" value="P:menaquinone biosynthetic process"/>
    <property type="evidence" value="ECO:0007669"/>
    <property type="project" value="UniProtKB-UniPathway"/>
</dbReference>
<dbReference type="GO" id="GO:0000139">
    <property type="term" value="C:Golgi membrane"/>
    <property type="evidence" value="ECO:0007669"/>
    <property type="project" value="TreeGrafter"/>
</dbReference>
<sequence>MNYFSRQRWSQKLTSIILAVRPWSFSASITSTLLGLCLVWKENKSIDIIQAIFTIATVLFIHGAGNLVNTYYDFINGFDTKDSDDKTLVDKLLSPNDLVACITEFYVMRIVCFIAIYLRSGEDTVPLIALFLCGVLSSFIYTGGIGLKYMALGDILIFLTFGALTTVFAYLIQTGEISLGIIAYALPLALNTEAILHGNNTRDLESDKSSGAVTLAILLGKQYACVLYCLLLIGPYVVLCILALNSSWTLLFPFVTAPLAVHFSSLCLHGDMIMIPQKTAQLNLLFGLLYLTGLIIS</sequence>
<dbReference type="PANTHER" id="PTHR13929:SF0">
    <property type="entry name" value="UBIA PRENYLTRANSFERASE DOMAIN-CONTAINING PROTEIN 1"/>
    <property type="match status" value="1"/>
</dbReference>
<comment type="caution">
    <text evidence="11">The sequence shown here is derived from an EMBL/GenBank/DDBJ whole genome shotgun (WGS) entry which is preliminary data.</text>
</comment>
<comment type="similarity">
    <text evidence="3">Belongs to the UbiA prenyltransferase family.</text>
</comment>